<comment type="caution">
    <text evidence="3">The sequence shown here is derived from an EMBL/GenBank/DDBJ whole genome shotgun (WGS) entry which is preliminary data.</text>
</comment>
<name>A0AAE3EUD1_9FLAO</name>
<dbReference type="Gene3D" id="3.30.160.670">
    <property type="match status" value="1"/>
</dbReference>
<evidence type="ECO:0000259" key="2">
    <source>
        <dbReference type="Pfam" id="PF13590"/>
    </source>
</evidence>
<accession>A0AAE3EUD1</accession>
<organism evidence="3 4">
    <name type="scientific">Cerina litoralis</name>
    <dbReference type="NCBI Taxonomy" id="2874477"/>
    <lineage>
        <taxon>Bacteria</taxon>
        <taxon>Pseudomonadati</taxon>
        <taxon>Bacteroidota</taxon>
        <taxon>Flavobacteriia</taxon>
        <taxon>Flavobacteriales</taxon>
        <taxon>Flavobacteriaceae</taxon>
        <taxon>Cerina</taxon>
    </lineage>
</organism>
<dbReference type="RefSeq" id="WP_317900948.1">
    <property type="nucleotide sequence ID" value="NZ_JAIRBC010000004.1"/>
</dbReference>
<evidence type="ECO:0000256" key="1">
    <source>
        <dbReference type="SAM" id="SignalP"/>
    </source>
</evidence>
<dbReference type="PROSITE" id="PS51257">
    <property type="entry name" value="PROKAR_LIPOPROTEIN"/>
    <property type="match status" value="1"/>
</dbReference>
<evidence type="ECO:0000313" key="3">
    <source>
        <dbReference type="EMBL" id="MCG2459802.1"/>
    </source>
</evidence>
<sequence>MKNIKLVTLPALLMLFIVSCSSVKVLSDYDKEANFNNFKTYAFYKTGIDKAQISDLDKKRILRAIETEMAAKGFTKSKNPDLLVSIFTKEQEQVDIYNGYWGGYYGWGWSPYYWGPGYGYGYGSNVSTSTEGSLYIDLIDTRNKQLVWQGKGIGTLYNSGNIDKKEARIKEFVSHIMEQYPPNAIAAK</sequence>
<dbReference type="Proteomes" id="UP001200642">
    <property type="component" value="Unassembled WGS sequence"/>
</dbReference>
<gene>
    <name evidence="3" type="ORF">K8352_03505</name>
</gene>
<evidence type="ECO:0000313" key="4">
    <source>
        <dbReference type="Proteomes" id="UP001200642"/>
    </source>
</evidence>
<proteinExistence type="predicted"/>
<keyword evidence="4" id="KW-1185">Reference proteome</keyword>
<dbReference type="EMBL" id="JAIRBC010000004">
    <property type="protein sequence ID" value="MCG2459802.1"/>
    <property type="molecule type" value="Genomic_DNA"/>
</dbReference>
<keyword evidence="1" id="KW-0732">Signal</keyword>
<protein>
    <submittedName>
        <fullName evidence="3">DUF4136 domain-containing protein</fullName>
    </submittedName>
</protein>
<dbReference type="Pfam" id="PF13590">
    <property type="entry name" value="DUF4136"/>
    <property type="match status" value="1"/>
</dbReference>
<feature type="chain" id="PRO_5041927489" evidence="1">
    <location>
        <begin position="22"/>
        <end position="188"/>
    </location>
</feature>
<reference evidence="3" key="1">
    <citation type="submission" date="2023-02" db="EMBL/GenBank/DDBJ databases">
        <title>Genome of Flavobacteriaceae gen. nov. sp. strain F89.</title>
        <authorList>
            <person name="Wang Y."/>
        </authorList>
    </citation>
    <scope>NUCLEOTIDE SEQUENCE</scope>
    <source>
        <strain evidence="3">F89</strain>
    </source>
</reference>
<feature type="signal peptide" evidence="1">
    <location>
        <begin position="1"/>
        <end position="21"/>
    </location>
</feature>
<dbReference type="AlphaFoldDB" id="A0AAE3EUD1"/>
<feature type="domain" description="DUF4136" evidence="2">
    <location>
        <begin position="26"/>
        <end position="182"/>
    </location>
</feature>
<dbReference type="InterPro" id="IPR025411">
    <property type="entry name" value="DUF4136"/>
</dbReference>